<feature type="compositionally biased region" description="Pro residues" evidence="1">
    <location>
        <begin position="177"/>
        <end position="186"/>
    </location>
</feature>
<dbReference type="EMBL" id="QPFP01000038">
    <property type="protein sequence ID" value="TEB27696.1"/>
    <property type="molecule type" value="Genomic_DNA"/>
</dbReference>
<feature type="region of interest" description="Disordered" evidence="1">
    <location>
        <begin position="310"/>
        <end position="357"/>
    </location>
</feature>
<feature type="compositionally biased region" description="Basic and acidic residues" evidence="1">
    <location>
        <begin position="465"/>
        <end position="478"/>
    </location>
</feature>
<feature type="compositionally biased region" description="Polar residues" evidence="1">
    <location>
        <begin position="232"/>
        <end position="247"/>
    </location>
</feature>
<feature type="region of interest" description="Disordered" evidence="1">
    <location>
        <begin position="465"/>
        <end position="501"/>
    </location>
</feature>
<dbReference type="AlphaFoldDB" id="A0A4Y7T0M0"/>
<evidence type="ECO:0000313" key="2">
    <source>
        <dbReference type="EMBL" id="TEB27696.1"/>
    </source>
</evidence>
<feature type="compositionally biased region" description="Low complexity" evidence="1">
    <location>
        <begin position="269"/>
        <end position="285"/>
    </location>
</feature>
<evidence type="ECO:0000256" key="1">
    <source>
        <dbReference type="SAM" id="MobiDB-lite"/>
    </source>
</evidence>
<organism evidence="2 3">
    <name type="scientific">Coprinellus micaceus</name>
    <name type="common">Glistening ink-cap mushroom</name>
    <name type="synonym">Coprinus micaceus</name>
    <dbReference type="NCBI Taxonomy" id="71717"/>
    <lineage>
        <taxon>Eukaryota</taxon>
        <taxon>Fungi</taxon>
        <taxon>Dikarya</taxon>
        <taxon>Basidiomycota</taxon>
        <taxon>Agaricomycotina</taxon>
        <taxon>Agaricomycetes</taxon>
        <taxon>Agaricomycetidae</taxon>
        <taxon>Agaricales</taxon>
        <taxon>Agaricineae</taxon>
        <taxon>Psathyrellaceae</taxon>
        <taxon>Coprinellus</taxon>
    </lineage>
</organism>
<keyword evidence="3" id="KW-1185">Reference proteome</keyword>
<protein>
    <submittedName>
        <fullName evidence="2">Uncharacterized protein</fullName>
    </submittedName>
</protein>
<feature type="compositionally biased region" description="Low complexity" evidence="1">
    <location>
        <begin position="324"/>
        <end position="346"/>
    </location>
</feature>
<feature type="region of interest" description="Disordered" evidence="1">
    <location>
        <begin position="171"/>
        <end position="285"/>
    </location>
</feature>
<proteinExistence type="predicted"/>
<reference evidence="2 3" key="1">
    <citation type="journal article" date="2019" name="Nat. Ecol. Evol.">
        <title>Megaphylogeny resolves global patterns of mushroom evolution.</title>
        <authorList>
            <person name="Varga T."/>
            <person name="Krizsan K."/>
            <person name="Foldi C."/>
            <person name="Dima B."/>
            <person name="Sanchez-Garcia M."/>
            <person name="Sanchez-Ramirez S."/>
            <person name="Szollosi G.J."/>
            <person name="Szarkandi J.G."/>
            <person name="Papp V."/>
            <person name="Albert L."/>
            <person name="Andreopoulos W."/>
            <person name="Angelini C."/>
            <person name="Antonin V."/>
            <person name="Barry K.W."/>
            <person name="Bougher N.L."/>
            <person name="Buchanan P."/>
            <person name="Buyck B."/>
            <person name="Bense V."/>
            <person name="Catcheside P."/>
            <person name="Chovatia M."/>
            <person name="Cooper J."/>
            <person name="Damon W."/>
            <person name="Desjardin D."/>
            <person name="Finy P."/>
            <person name="Geml J."/>
            <person name="Haridas S."/>
            <person name="Hughes K."/>
            <person name="Justo A."/>
            <person name="Karasinski D."/>
            <person name="Kautmanova I."/>
            <person name="Kiss B."/>
            <person name="Kocsube S."/>
            <person name="Kotiranta H."/>
            <person name="LaButti K.M."/>
            <person name="Lechner B.E."/>
            <person name="Liimatainen K."/>
            <person name="Lipzen A."/>
            <person name="Lukacs Z."/>
            <person name="Mihaltcheva S."/>
            <person name="Morgado L.N."/>
            <person name="Niskanen T."/>
            <person name="Noordeloos M.E."/>
            <person name="Ohm R.A."/>
            <person name="Ortiz-Santana B."/>
            <person name="Ovrebo C."/>
            <person name="Racz N."/>
            <person name="Riley R."/>
            <person name="Savchenko A."/>
            <person name="Shiryaev A."/>
            <person name="Soop K."/>
            <person name="Spirin V."/>
            <person name="Szebenyi C."/>
            <person name="Tomsovsky M."/>
            <person name="Tulloss R.E."/>
            <person name="Uehling J."/>
            <person name="Grigoriev I.V."/>
            <person name="Vagvolgyi C."/>
            <person name="Papp T."/>
            <person name="Martin F.M."/>
            <person name="Miettinen O."/>
            <person name="Hibbett D.S."/>
            <person name="Nagy L.G."/>
        </authorList>
    </citation>
    <scope>NUCLEOTIDE SEQUENCE [LARGE SCALE GENOMIC DNA]</scope>
    <source>
        <strain evidence="2 3">FP101781</strain>
    </source>
</reference>
<evidence type="ECO:0000313" key="3">
    <source>
        <dbReference type="Proteomes" id="UP000298030"/>
    </source>
</evidence>
<comment type="caution">
    <text evidence="2">The sequence shown here is derived from an EMBL/GenBank/DDBJ whole genome shotgun (WGS) entry which is preliminary data.</text>
</comment>
<name>A0A4Y7T0M0_COPMI</name>
<gene>
    <name evidence="2" type="ORF">FA13DRAFT_1712412</name>
</gene>
<dbReference type="Proteomes" id="UP000298030">
    <property type="component" value="Unassembled WGS sequence"/>
</dbReference>
<sequence length="501" mass="53232">MPFQAQDYAAENRAEFIVHFMETARSHLRSIVHVALDDLDTAALGVTLVQAFQTVLASAQGKPVTAIQTPDGQRQIGAIGVLLGDVGVAGSLFNALQAGKDISHVEEIIRSMYMQVTDTHHHEHIDASLMEVAARVVDMAFQAVIPPPRYHNGVESNEPEHLLLRLDDSIQAGPHPAASPPPPLPKPVDLVQGGRPLVRRPGFSGRGSHRQSPSCSPHAASPLRSRRHTPGPSGQLTPATPLSQALSSIGADGNHALNRQLPPVPNGGTPVSSSPSTDPPLSLLTTTSLPLANMTSPNLPPISLQLAHLSPPSVASTNPPPPSTASANQLDLAGPPTAPAAVTEEPQGASTAPHPEPCQYASAPVIVRRRHKCRLCPTVTGLPGSPCVEEEVEAVVHIQLRPTPYPEDHSFLASSSKTSTWAEHSGCLEEKSLLPPTKKALLDGEPIPPPKADRATLTRVTILHRDCEASQPDETRDKEKHRKTGELIEDLGMCGNHEAHS</sequence>
<accession>A0A4Y7T0M0</accession>